<dbReference type="AlphaFoldDB" id="A0A1T2XFU9"/>
<keyword evidence="5 6" id="KW-0472">Membrane</keyword>
<proteinExistence type="predicted"/>
<feature type="transmembrane region" description="Helical" evidence="6">
    <location>
        <begin position="32"/>
        <end position="54"/>
    </location>
</feature>
<dbReference type="PANTHER" id="PTHR42718:SF9">
    <property type="entry name" value="MAJOR FACILITATOR SUPERFAMILY MULTIDRUG TRANSPORTER MFSC"/>
    <property type="match status" value="1"/>
</dbReference>
<name>A0A1T2XFU9_9BACL</name>
<evidence type="ECO:0000256" key="3">
    <source>
        <dbReference type="ARBA" id="ARBA00022692"/>
    </source>
</evidence>
<feature type="transmembrane region" description="Helical" evidence="6">
    <location>
        <begin position="63"/>
        <end position="84"/>
    </location>
</feature>
<evidence type="ECO:0000256" key="1">
    <source>
        <dbReference type="ARBA" id="ARBA00004651"/>
    </source>
</evidence>
<evidence type="ECO:0000313" key="9">
    <source>
        <dbReference type="Proteomes" id="UP000190188"/>
    </source>
</evidence>
<dbReference type="Proteomes" id="UP000190188">
    <property type="component" value="Unassembled WGS sequence"/>
</dbReference>
<dbReference type="GO" id="GO:0022857">
    <property type="term" value="F:transmembrane transporter activity"/>
    <property type="evidence" value="ECO:0007669"/>
    <property type="project" value="InterPro"/>
</dbReference>
<protein>
    <recommendedName>
        <fullName evidence="7">Major facilitator superfamily (MFS) profile domain-containing protein</fullName>
    </recommendedName>
</protein>
<keyword evidence="3 6" id="KW-0812">Transmembrane</keyword>
<organism evidence="8 9">
    <name type="scientific">Paenibacillus selenitireducens</name>
    <dbReference type="NCBI Taxonomy" id="1324314"/>
    <lineage>
        <taxon>Bacteria</taxon>
        <taxon>Bacillati</taxon>
        <taxon>Bacillota</taxon>
        <taxon>Bacilli</taxon>
        <taxon>Bacillales</taxon>
        <taxon>Paenibacillaceae</taxon>
        <taxon>Paenibacillus</taxon>
    </lineage>
</organism>
<evidence type="ECO:0000256" key="2">
    <source>
        <dbReference type="ARBA" id="ARBA00022448"/>
    </source>
</evidence>
<dbReference type="InterPro" id="IPR020846">
    <property type="entry name" value="MFS_dom"/>
</dbReference>
<comment type="caution">
    <text evidence="8">The sequence shown here is derived from an EMBL/GenBank/DDBJ whole genome shotgun (WGS) entry which is preliminary data.</text>
</comment>
<keyword evidence="2" id="KW-0813">Transport</keyword>
<feature type="domain" description="Major facilitator superfamily (MFS) profile" evidence="7">
    <location>
        <begin position="1"/>
        <end position="93"/>
    </location>
</feature>
<reference evidence="8 9" key="1">
    <citation type="submission" date="2017-01" db="EMBL/GenBank/DDBJ databases">
        <title>Genome analysis of Paenibacillus selenitrireducens ES3-24.</title>
        <authorList>
            <person name="Xu D."/>
            <person name="Yao R."/>
            <person name="Zheng S."/>
        </authorList>
    </citation>
    <scope>NUCLEOTIDE SEQUENCE [LARGE SCALE GENOMIC DNA]</scope>
    <source>
        <strain evidence="8 9">ES3-24</strain>
    </source>
</reference>
<dbReference type="InterPro" id="IPR011701">
    <property type="entry name" value="MFS"/>
</dbReference>
<dbReference type="GO" id="GO:0005886">
    <property type="term" value="C:plasma membrane"/>
    <property type="evidence" value="ECO:0007669"/>
    <property type="project" value="UniProtKB-SubCell"/>
</dbReference>
<evidence type="ECO:0000256" key="6">
    <source>
        <dbReference type="SAM" id="Phobius"/>
    </source>
</evidence>
<dbReference type="STRING" id="1324314.BVG16_12600"/>
<dbReference type="EMBL" id="MSZX01000004">
    <property type="protein sequence ID" value="OPA78692.1"/>
    <property type="molecule type" value="Genomic_DNA"/>
</dbReference>
<evidence type="ECO:0000313" key="8">
    <source>
        <dbReference type="EMBL" id="OPA78692.1"/>
    </source>
</evidence>
<sequence>MILGAFITVINQTIMSVATPELIKAFDITAMTAQWLTTGYMLVNGVFIPMTAYLMQRFTTCKLFLSAIFAYLAGSTISGIVPSFSSVFGTLLT</sequence>
<dbReference type="Gene3D" id="1.20.1720.10">
    <property type="entry name" value="Multidrug resistance protein D"/>
    <property type="match status" value="1"/>
</dbReference>
<evidence type="ECO:0000256" key="4">
    <source>
        <dbReference type="ARBA" id="ARBA00022989"/>
    </source>
</evidence>
<keyword evidence="9" id="KW-1185">Reference proteome</keyword>
<comment type="subcellular location">
    <subcellularLocation>
        <location evidence="1">Cell membrane</location>
        <topology evidence="1">Multi-pass membrane protein</topology>
    </subcellularLocation>
</comment>
<dbReference type="OrthoDB" id="9816041at2"/>
<evidence type="ECO:0000259" key="7">
    <source>
        <dbReference type="PROSITE" id="PS50850"/>
    </source>
</evidence>
<gene>
    <name evidence="8" type="ORF">BVG16_12600</name>
</gene>
<accession>A0A1T2XFU9</accession>
<dbReference type="SUPFAM" id="SSF103473">
    <property type="entry name" value="MFS general substrate transporter"/>
    <property type="match status" value="1"/>
</dbReference>
<dbReference type="PROSITE" id="PS50850">
    <property type="entry name" value="MFS"/>
    <property type="match status" value="1"/>
</dbReference>
<dbReference type="PANTHER" id="PTHR42718">
    <property type="entry name" value="MAJOR FACILITATOR SUPERFAMILY MULTIDRUG TRANSPORTER MFSC"/>
    <property type="match status" value="1"/>
</dbReference>
<keyword evidence="4 6" id="KW-1133">Transmembrane helix</keyword>
<evidence type="ECO:0000256" key="5">
    <source>
        <dbReference type="ARBA" id="ARBA00023136"/>
    </source>
</evidence>
<dbReference type="InterPro" id="IPR036259">
    <property type="entry name" value="MFS_trans_sf"/>
</dbReference>
<dbReference type="Pfam" id="PF07690">
    <property type="entry name" value="MFS_1"/>
    <property type="match status" value="1"/>
</dbReference>